<dbReference type="Gene3D" id="1.20.5.420">
    <property type="entry name" value="Immunoglobulin FC, subunit C"/>
    <property type="match status" value="1"/>
</dbReference>
<evidence type="ECO:0000313" key="1">
    <source>
        <dbReference type="EMBL" id="VVD84220.1"/>
    </source>
</evidence>
<gene>
    <name evidence="1" type="ORF">PIN31115_01271</name>
</gene>
<dbReference type="Pfam" id="PF08988">
    <property type="entry name" value="T3SS_needle_E"/>
    <property type="match status" value="1"/>
</dbReference>
<protein>
    <submittedName>
        <fullName evidence="1">EscE/YscE/SsaE family type III secretion system needle protein co-chaperone</fullName>
    </submittedName>
</protein>
<sequence>MTIRLTPIEDRLAASAPDASAALLAQLAQLSGAQRTLKDALTSPLSPAAHRHARAQAEAVDAAIGILSRLTQRFRASYGRTGETPSSR</sequence>
<evidence type="ECO:0000313" key="2">
    <source>
        <dbReference type="Proteomes" id="UP000333828"/>
    </source>
</evidence>
<organism evidence="1 2">
    <name type="scientific">Pandoraea iniqua</name>
    <dbReference type="NCBI Taxonomy" id="2508288"/>
    <lineage>
        <taxon>Bacteria</taxon>
        <taxon>Pseudomonadati</taxon>
        <taxon>Pseudomonadota</taxon>
        <taxon>Betaproteobacteria</taxon>
        <taxon>Burkholderiales</taxon>
        <taxon>Burkholderiaceae</taxon>
        <taxon>Pandoraea</taxon>
    </lineage>
</organism>
<accession>A0A5E4T805</accession>
<dbReference type="Proteomes" id="UP000333828">
    <property type="component" value="Unassembled WGS sequence"/>
</dbReference>
<reference evidence="1 2" key="1">
    <citation type="submission" date="2019-08" db="EMBL/GenBank/DDBJ databases">
        <authorList>
            <person name="Peeters C."/>
        </authorList>
    </citation>
    <scope>NUCLEOTIDE SEQUENCE [LARGE SCALE GENOMIC DNA]</scope>
    <source>
        <strain evidence="1 2">LMG 31115</strain>
    </source>
</reference>
<dbReference type="EMBL" id="CABPSI010000001">
    <property type="protein sequence ID" value="VVD84220.1"/>
    <property type="molecule type" value="Genomic_DNA"/>
</dbReference>
<dbReference type="AlphaFoldDB" id="A0A5E4T805"/>
<name>A0A5E4T805_9BURK</name>
<keyword evidence="2" id="KW-1185">Reference proteome</keyword>
<dbReference type="RefSeq" id="WP_150683298.1">
    <property type="nucleotide sequence ID" value="NZ_CABPSI010000001.1"/>
</dbReference>
<proteinExistence type="predicted"/>
<dbReference type="InterPro" id="IPR012671">
    <property type="entry name" value="T3SS_PscE/YscE"/>
</dbReference>